<reference evidence="1" key="1">
    <citation type="journal article" date="2017" name="Nature">
        <title>The genome of Chenopodium quinoa.</title>
        <authorList>
            <person name="Jarvis D.E."/>
            <person name="Ho Y.S."/>
            <person name="Lightfoot D.J."/>
            <person name="Schmoeckel S.M."/>
            <person name="Li B."/>
            <person name="Borm T.J.A."/>
            <person name="Ohyanagi H."/>
            <person name="Mineta K."/>
            <person name="Michell C.T."/>
            <person name="Saber N."/>
            <person name="Kharbatia N.M."/>
            <person name="Rupper R.R."/>
            <person name="Sharp A.R."/>
            <person name="Dally N."/>
            <person name="Boughton B.A."/>
            <person name="Woo Y.H."/>
            <person name="Gao G."/>
            <person name="Schijlen E.G.W.M."/>
            <person name="Guo X."/>
            <person name="Momin A.A."/>
            <person name="Negrao S."/>
            <person name="Al-Babili S."/>
            <person name="Gehring C."/>
            <person name="Roessner U."/>
            <person name="Jung C."/>
            <person name="Murphy K."/>
            <person name="Arold S.T."/>
            <person name="Gojobori T."/>
            <person name="van der Linden C.G."/>
            <person name="van Loo E.N."/>
            <person name="Jellen E.N."/>
            <person name="Maughan P.J."/>
            <person name="Tester M."/>
        </authorList>
    </citation>
    <scope>NUCLEOTIDE SEQUENCE [LARGE SCALE GENOMIC DNA]</scope>
    <source>
        <strain evidence="1">cv. PI 614886</strain>
    </source>
</reference>
<reference evidence="1" key="2">
    <citation type="submission" date="2021-03" db="UniProtKB">
        <authorList>
            <consortium name="EnsemblPlants"/>
        </authorList>
    </citation>
    <scope>IDENTIFICATION</scope>
</reference>
<protein>
    <submittedName>
        <fullName evidence="1">Uncharacterized protein</fullName>
    </submittedName>
</protein>
<keyword evidence="2" id="KW-1185">Reference proteome</keyword>
<dbReference type="PANTHER" id="PTHR33647">
    <property type="entry name" value="OS01G0793900 PROTEIN"/>
    <property type="match status" value="1"/>
</dbReference>
<evidence type="ECO:0000313" key="1">
    <source>
        <dbReference type="EnsemblPlants" id="AUR62020442-RA:cds"/>
    </source>
</evidence>
<proteinExistence type="predicted"/>
<organism evidence="1 2">
    <name type="scientific">Chenopodium quinoa</name>
    <name type="common">Quinoa</name>
    <dbReference type="NCBI Taxonomy" id="63459"/>
    <lineage>
        <taxon>Eukaryota</taxon>
        <taxon>Viridiplantae</taxon>
        <taxon>Streptophyta</taxon>
        <taxon>Embryophyta</taxon>
        <taxon>Tracheophyta</taxon>
        <taxon>Spermatophyta</taxon>
        <taxon>Magnoliopsida</taxon>
        <taxon>eudicotyledons</taxon>
        <taxon>Gunneridae</taxon>
        <taxon>Pentapetalae</taxon>
        <taxon>Caryophyllales</taxon>
        <taxon>Chenopodiaceae</taxon>
        <taxon>Chenopodioideae</taxon>
        <taxon>Atripliceae</taxon>
        <taxon>Chenopodium</taxon>
    </lineage>
</organism>
<evidence type="ECO:0000313" key="2">
    <source>
        <dbReference type="Proteomes" id="UP000596660"/>
    </source>
</evidence>
<name>A0A803LY91_CHEQI</name>
<accession>A0A803LY91</accession>
<gene>
    <name evidence="1" type="primary">LOC110723612</name>
</gene>
<dbReference type="AlphaFoldDB" id="A0A803LY91"/>
<dbReference type="OMA" id="NCLKHQS"/>
<dbReference type="Gramene" id="AUR62020442-RA">
    <property type="protein sequence ID" value="AUR62020442-RA:cds"/>
    <property type="gene ID" value="AUR62020442"/>
</dbReference>
<dbReference type="EnsemblPlants" id="AUR62020442-RA">
    <property type="protein sequence ID" value="AUR62020442-RA:cds"/>
    <property type="gene ID" value="AUR62020442"/>
</dbReference>
<sequence>MGNCLRHDSGVQWGGEDWTPAMMNDTEKSGETIMEDTKKDCSKIKEVKVKITKKQLEELLGKMSMDLDVQNHEGISAGQILGQLVRVSVHCETTHLKSWKPRLQSIPEV</sequence>
<dbReference type="Proteomes" id="UP000596660">
    <property type="component" value="Unplaced"/>
</dbReference>
<dbReference type="PANTHER" id="PTHR33647:SF5">
    <property type="entry name" value="OS01G0793900 PROTEIN"/>
    <property type="match status" value="1"/>
</dbReference>